<dbReference type="AlphaFoldDB" id="Q478M0"/>
<dbReference type="HOGENOM" id="CLU_144855_0_1_4"/>
<sequence length="152" mass="16353">MSLQLVAGPTSLEKLETAIGRMQQKHGFCRVDNSKPEFPAGLTALLLTEDPQRNLEVLDACVILPEALKPVAAQIARWVAGPDFAPALMAQYGVPRAPAVVFLRDGQFVGILNGIRDWGEYQSEVARLLNGPVQPKPIGIPVRVEASQGACV</sequence>
<dbReference type="InterPro" id="IPR010893">
    <property type="entry name" value="NiFe-hyd_mat_HyaE"/>
</dbReference>
<evidence type="ECO:0000313" key="3">
    <source>
        <dbReference type="EMBL" id="AAZ48711.1"/>
    </source>
</evidence>
<dbReference type="KEGG" id="dar:Daro_3984"/>
<accession>Q478M0</accession>
<dbReference type="eggNOG" id="COG0526">
    <property type="taxonomic scope" value="Bacteria"/>
</dbReference>
<gene>
    <name evidence="3" type="ordered locus">Daro_3984</name>
</gene>
<dbReference type="CDD" id="cd02965">
    <property type="entry name" value="HyaE"/>
    <property type="match status" value="1"/>
</dbReference>
<evidence type="ECO:0000256" key="1">
    <source>
        <dbReference type="ARBA" id="ARBA00009004"/>
    </source>
</evidence>
<comment type="similarity">
    <text evidence="1 2">Belongs to the HupG/HyaE family.</text>
</comment>
<reference evidence="3" key="1">
    <citation type="submission" date="2005-08" db="EMBL/GenBank/DDBJ databases">
        <title>Complete sequence of Dechloromonas aromatica RCB.</title>
        <authorList>
            <person name="Salinero K.K."/>
            <person name="Copeland A."/>
            <person name="Lucas S."/>
            <person name="Lapidus A."/>
            <person name="Barry K."/>
            <person name="Detter J.C."/>
            <person name="Glavina T."/>
            <person name="Hammon N."/>
            <person name="Israni S."/>
            <person name="Pitluck S."/>
            <person name="Di Bartolo G."/>
            <person name="Trong S."/>
            <person name="Schmutz J."/>
            <person name="Larimer F."/>
            <person name="Land M."/>
            <person name="Ivanova N."/>
            <person name="Richardson P."/>
        </authorList>
    </citation>
    <scope>NUCLEOTIDE SEQUENCE</scope>
    <source>
        <strain evidence="3">RCB</strain>
    </source>
</reference>
<dbReference type="EMBL" id="CP000089">
    <property type="protein sequence ID" value="AAZ48711.1"/>
    <property type="molecule type" value="Genomic_DNA"/>
</dbReference>
<proteinExistence type="inferred from homology"/>
<evidence type="ECO:0000256" key="2">
    <source>
        <dbReference type="PIRNR" id="PIRNR038934"/>
    </source>
</evidence>
<dbReference type="PIRSF" id="PIRSF038934">
    <property type="entry name" value="HyaE_HupG"/>
    <property type="match status" value="1"/>
</dbReference>
<dbReference type="OrthoDB" id="6560050at2"/>
<name>Q478M0_DECAR</name>
<organism evidence="3">
    <name type="scientific">Dechloromonas aromatica (strain RCB)</name>
    <dbReference type="NCBI Taxonomy" id="159087"/>
    <lineage>
        <taxon>Bacteria</taxon>
        <taxon>Pseudomonadati</taxon>
        <taxon>Pseudomonadota</taxon>
        <taxon>Betaproteobacteria</taxon>
        <taxon>Rhodocyclales</taxon>
        <taxon>Azonexaceae</taxon>
        <taxon>Dechloromonas</taxon>
    </lineage>
</organism>
<dbReference type="InterPro" id="IPR036249">
    <property type="entry name" value="Thioredoxin-like_sf"/>
</dbReference>
<protein>
    <recommendedName>
        <fullName evidence="2">Hydrogenase expression/formation protein</fullName>
    </recommendedName>
</protein>
<dbReference type="SUPFAM" id="SSF52833">
    <property type="entry name" value="Thioredoxin-like"/>
    <property type="match status" value="1"/>
</dbReference>
<dbReference type="Gene3D" id="3.40.30.10">
    <property type="entry name" value="Glutaredoxin"/>
    <property type="match status" value="1"/>
</dbReference>
<dbReference type="Pfam" id="PF07449">
    <property type="entry name" value="HyaE"/>
    <property type="match status" value="1"/>
</dbReference>
<dbReference type="STRING" id="159087.Daro_3984"/>